<dbReference type="InterPro" id="IPR035860">
    <property type="entry name" value="JAK2_SH2"/>
</dbReference>
<keyword evidence="11 16" id="KW-0829">Tyrosine-protein kinase</keyword>
<dbReference type="FunFam" id="1.10.510.10:FF:000110">
    <property type="entry name" value="Tyrosine-protein kinase"/>
    <property type="match status" value="1"/>
</dbReference>
<evidence type="ECO:0000256" key="1">
    <source>
        <dbReference type="ARBA" id="ARBA00004123"/>
    </source>
</evidence>
<keyword evidence="3" id="KW-0597">Phosphoprotein</keyword>
<dbReference type="GO" id="GO:0001819">
    <property type="term" value="P:positive regulation of cytokine production"/>
    <property type="evidence" value="ECO:0007669"/>
    <property type="project" value="UniProtKB-ARBA"/>
</dbReference>
<keyword evidence="4 16" id="KW-0808">Transferase</keyword>
<dbReference type="GO" id="GO:0005131">
    <property type="term" value="F:growth hormone receptor binding"/>
    <property type="evidence" value="ECO:0007669"/>
    <property type="project" value="TreeGrafter"/>
</dbReference>
<dbReference type="Ensembl" id="ENSOSUT00000019040.1">
    <property type="protein sequence ID" value="ENSOSUP00000018428.1"/>
    <property type="gene ID" value="ENSOSUG00000012997.1"/>
</dbReference>
<evidence type="ECO:0000256" key="15">
    <source>
        <dbReference type="PROSITE-ProRule" id="PRU10141"/>
    </source>
</evidence>
<dbReference type="InterPro" id="IPR041155">
    <property type="entry name" value="FERM_F1"/>
</dbReference>
<dbReference type="Proteomes" id="UP000694552">
    <property type="component" value="Unplaced"/>
</dbReference>
<dbReference type="SUPFAM" id="SSF50729">
    <property type="entry name" value="PH domain-like"/>
    <property type="match status" value="1"/>
</dbReference>
<dbReference type="InterPro" id="IPR000980">
    <property type="entry name" value="SH2"/>
</dbReference>
<evidence type="ECO:0000256" key="13">
    <source>
        <dbReference type="ARBA" id="ARBA00051245"/>
    </source>
</evidence>
<dbReference type="InterPro" id="IPR051286">
    <property type="entry name" value="JAK"/>
</dbReference>
<name>A0A8C8BB26_9STRI</name>
<dbReference type="GO" id="GO:0016020">
    <property type="term" value="C:membrane"/>
    <property type="evidence" value="ECO:0007669"/>
    <property type="project" value="InterPro"/>
</dbReference>
<dbReference type="PROSITE" id="PS50011">
    <property type="entry name" value="PROTEIN_KINASE_DOM"/>
    <property type="match status" value="2"/>
</dbReference>
<keyword evidence="12" id="KW-0539">Nucleus</keyword>
<keyword evidence="9" id="KW-0156">Chromatin regulator</keyword>
<reference evidence="21" key="1">
    <citation type="submission" date="2025-08" db="UniProtKB">
        <authorList>
            <consortium name="Ensembl"/>
        </authorList>
    </citation>
    <scope>IDENTIFICATION</scope>
</reference>
<keyword evidence="17" id="KW-0472">Membrane</keyword>
<dbReference type="GO" id="GO:1902533">
    <property type="term" value="P:positive regulation of intracellular signal transduction"/>
    <property type="evidence" value="ECO:0007669"/>
    <property type="project" value="UniProtKB-ARBA"/>
</dbReference>
<evidence type="ECO:0000256" key="5">
    <source>
        <dbReference type="ARBA" id="ARBA00022737"/>
    </source>
</evidence>
<evidence type="ECO:0000256" key="12">
    <source>
        <dbReference type="ARBA" id="ARBA00023242"/>
    </source>
</evidence>
<feature type="binding site" evidence="15">
    <location>
        <position position="780"/>
    </location>
    <ligand>
        <name>ATP</name>
        <dbReference type="ChEBI" id="CHEBI:30616"/>
    </ligand>
</feature>
<evidence type="ECO:0000256" key="9">
    <source>
        <dbReference type="ARBA" id="ARBA00022853"/>
    </source>
</evidence>
<comment type="similarity">
    <text evidence="16">Belongs to the protein kinase superfamily. Tyr protein kinase family.</text>
</comment>
<evidence type="ECO:0000313" key="22">
    <source>
        <dbReference type="Proteomes" id="UP000694552"/>
    </source>
</evidence>
<feature type="domain" description="FERM" evidence="20">
    <location>
        <begin position="1"/>
        <end position="302"/>
    </location>
</feature>
<dbReference type="GO" id="GO:0007259">
    <property type="term" value="P:cell surface receptor signaling pathway via JAK-STAT"/>
    <property type="evidence" value="ECO:0007669"/>
    <property type="project" value="TreeGrafter"/>
</dbReference>
<dbReference type="InterPro" id="IPR008266">
    <property type="entry name" value="Tyr_kinase_AS"/>
</dbReference>
<accession>A0A8C8BB26</accession>
<feature type="transmembrane region" description="Helical" evidence="17">
    <location>
        <begin position="35"/>
        <end position="55"/>
    </location>
</feature>
<evidence type="ECO:0000256" key="17">
    <source>
        <dbReference type="SAM" id="Phobius"/>
    </source>
</evidence>
<dbReference type="SUPFAM" id="SSF56112">
    <property type="entry name" value="Protein kinase-like (PK-like)"/>
    <property type="match status" value="2"/>
</dbReference>
<dbReference type="Pfam" id="PF21990">
    <property type="entry name" value="SH2_1"/>
    <property type="match status" value="1"/>
</dbReference>
<evidence type="ECO:0000256" key="2">
    <source>
        <dbReference type="ARBA" id="ARBA00004184"/>
    </source>
</evidence>
<dbReference type="GO" id="GO:0004715">
    <property type="term" value="F:non-membrane spanning protein tyrosine kinase activity"/>
    <property type="evidence" value="ECO:0007669"/>
    <property type="project" value="UniProtKB-EC"/>
</dbReference>
<dbReference type="SMART" id="SM00252">
    <property type="entry name" value="SH2"/>
    <property type="match status" value="1"/>
</dbReference>
<keyword evidence="17" id="KW-0812">Transmembrane</keyword>
<dbReference type="GO" id="GO:0005524">
    <property type="term" value="F:ATP binding"/>
    <property type="evidence" value="ECO:0007669"/>
    <property type="project" value="UniProtKB-UniRule"/>
</dbReference>
<dbReference type="InterPro" id="IPR011009">
    <property type="entry name" value="Kinase-like_dom_sf"/>
</dbReference>
<dbReference type="AlphaFoldDB" id="A0A8C8BB26"/>
<organism evidence="21 22">
    <name type="scientific">Otus sunia</name>
    <name type="common">Oriental scops-owl</name>
    <dbReference type="NCBI Taxonomy" id="257818"/>
    <lineage>
        <taxon>Eukaryota</taxon>
        <taxon>Metazoa</taxon>
        <taxon>Chordata</taxon>
        <taxon>Craniata</taxon>
        <taxon>Vertebrata</taxon>
        <taxon>Euteleostomi</taxon>
        <taxon>Archelosauria</taxon>
        <taxon>Archosauria</taxon>
        <taxon>Dinosauria</taxon>
        <taxon>Saurischia</taxon>
        <taxon>Theropoda</taxon>
        <taxon>Coelurosauria</taxon>
        <taxon>Aves</taxon>
        <taxon>Neognathae</taxon>
        <taxon>Neoaves</taxon>
        <taxon>Telluraves</taxon>
        <taxon>Strigiformes</taxon>
        <taxon>Strigidae</taxon>
        <taxon>Otus</taxon>
    </lineage>
</organism>
<evidence type="ECO:0000256" key="16">
    <source>
        <dbReference type="RuleBase" id="RU362096"/>
    </source>
</evidence>
<dbReference type="PROSITE" id="PS50001">
    <property type="entry name" value="SH2"/>
    <property type="match status" value="1"/>
</dbReference>
<dbReference type="SMART" id="SM00219">
    <property type="entry name" value="TyrKc"/>
    <property type="match status" value="2"/>
</dbReference>
<dbReference type="GO" id="GO:0042393">
    <property type="term" value="F:histone binding"/>
    <property type="evidence" value="ECO:0007669"/>
    <property type="project" value="InterPro"/>
</dbReference>
<dbReference type="Gene3D" id="2.30.29.30">
    <property type="entry name" value="Pleckstrin-homology domain (PH domain)/Phosphotyrosine-binding domain (PTB)"/>
    <property type="match status" value="1"/>
</dbReference>
<dbReference type="GO" id="GO:0050867">
    <property type="term" value="P:positive regulation of cell activation"/>
    <property type="evidence" value="ECO:0007669"/>
    <property type="project" value="UniProtKB-ARBA"/>
</dbReference>
<dbReference type="Pfam" id="PF07714">
    <property type="entry name" value="PK_Tyr_Ser-Thr"/>
    <property type="match status" value="2"/>
</dbReference>
<evidence type="ECO:0000256" key="7">
    <source>
        <dbReference type="ARBA" id="ARBA00022777"/>
    </source>
</evidence>
<dbReference type="InterPro" id="IPR017441">
    <property type="entry name" value="Protein_kinase_ATP_BS"/>
</dbReference>
<dbReference type="FunFam" id="1.10.510.10:FF:000114">
    <property type="entry name" value="Tyrosine-protein kinase JAK2"/>
    <property type="match status" value="1"/>
</dbReference>
<dbReference type="Pfam" id="PF17887">
    <property type="entry name" value="Jak1_Phl"/>
    <property type="match status" value="1"/>
</dbReference>
<proteinExistence type="inferred from homology"/>
<comment type="catalytic activity">
    <reaction evidence="13 16">
        <text>L-tyrosyl-[protein] + ATP = O-phospho-L-tyrosyl-[protein] + ADP + H(+)</text>
        <dbReference type="Rhea" id="RHEA:10596"/>
        <dbReference type="Rhea" id="RHEA-COMP:10136"/>
        <dbReference type="Rhea" id="RHEA-COMP:20101"/>
        <dbReference type="ChEBI" id="CHEBI:15378"/>
        <dbReference type="ChEBI" id="CHEBI:30616"/>
        <dbReference type="ChEBI" id="CHEBI:46858"/>
        <dbReference type="ChEBI" id="CHEBI:61978"/>
        <dbReference type="ChEBI" id="CHEBI:456216"/>
        <dbReference type="EC" id="2.7.10.2"/>
    </reaction>
</comment>
<dbReference type="PRINTS" id="PR00109">
    <property type="entry name" value="TYRKINASE"/>
</dbReference>
<keyword evidence="17" id="KW-1133">Transmembrane helix</keyword>
<dbReference type="PANTHER" id="PTHR45807">
    <property type="entry name" value="TYROSINE-PROTEIN KINASE HOPSCOTCH"/>
    <property type="match status" value="1"/>
</dbReference>
<dbReference type="InterPro" id="IPR041046">
    <property type="entry name" value="FERM_F2"/>
</dbReference>
<dbReference type="GO" id="GO:0140546">
    <property type="term" value="P:defense response to symbiont"/>
    <property type="evidence" value="ECO:0007669"/>
    <property type="project" value="UniProtKB-ARBA"/>
</dbReference>
<evidence type="ECO:0000256" key="6">
    <source>
        <dbReference type="ARBA" id="ARBA00022741"/>
    </source>
</evidence>
<dbReference type="Gene3D" id="1.10.510.10">
    <property type="entry name" value="Transferase(Phosphotransferase) domain 1"/>
    <property type="match status" value="2"/>
</dbReference>
<dbReference type="Pfam" id="PF18379">
    <property type="entry name" value="FERM_F1"/>
    <property type="match status" value="1"/>
</dbReference>
<dbReference type="InterPro" id="IPR019749">
    <property type="entry name" value="Band_41_domain"/>
</dbReference>
<evidence type="ECO:0000256" key="11">
    <source>
        <dbReference type="ARBA" id="ARBA00023137"/>
    </source>
</evidence>
<dbReference type="GO" id="GO:0008284">
    <property type="term" value="P:positive regulation of cell population proliferation"/>
    <property type="evidence" value="ECO:0007669"/>
    <property type="project" value="UniProtKB-ARBA"/>
</dbReference>
<dbReference type="Pfam" id="PF18377">
    <property type="entry name" value="FERM_F2"/>
    <property type="match status" value="1"/>
</dbReference>
<dbReference type="Gene3D" id="3.30.505.10">
    <property type="entry name" value="SH2 domain"/>
    <property type="match status" value="1"/>
</dbReference>
<dbReference type="GO" id="GO:0006325">
    <property type="term" value="P:chromatin organization"/>
    <property type="evidence" value="ECO:0007669"/>
    <property type="project" value="UniProtKB-KW"/>
</dbReference>
<feature type="domain" description="Protein kinase" evidence="19">
    <location>
        <begin position="426"/>
        <end position="706"/>
    </location>
</feature>
<dbReference type="InterPro" id="IPR001245">
    <property type="entry name" value="Ser-Thr/Tyr_kinase_cat_dom"/>
</dbReference>
<keyword evidence="7 16" id="KW-0418">Kinase</keyword>
<feature type="domain" description="Protein kinase" evidence="19">
    <location>
        <begin position="746"/>
        <end position="1004"/>
    </location>
</feature>
<evidence type="ECO:0000259" key="19">
    <source>
        <dbReference type="PROSITE" id="PS50011"/>
    </source>
</evidence>
<dbReference type="PROSITE" id="PS00107">
    <property type="entry name" value="PROTEIN_KINASE_ATP"/>
    <property type="match status" value="1"/>
</dbReference>
<keyword evidence="6 15" id="KW-0547">Nucleotide-binding</keyword>
<dbReference type="GO" id="GO:0030218">
    <property type="term" value="P:erythrocyte differentiation"/>
    <property type="evidence" value="ECO:0007669"/>
    <property type="project" value="TreeGrafter"/>
</dbReference>
<dbReference type="InterPro" id="IPR020635">
    <property type="entry name" value="Tyr_kinase_cat_dom"/>
</dbReference>
<dbReference type="FunFam" id="3.30.200.20:FF:000084">
    <property type="entry name" value="Tyrosine-protein kinase"/>
    <property type="match status" value="1"/>
</dbReference>
<feature type="domain" description="SH2" evidence="18">
    <location>
        <begin position="323"/>
        <end position="402"/>
    </location>
</feature>
<dbReference type="PROSITE" id="PS00109">
    <property type="entry name" value="PROTEIN_KINASE_TYR"/>
    <property type="match status" value="1"/>
</dbReference>
<dbReference type="GO" id="GO:0019221">
    <property type="term" value="P:cytokine-mediated signaling pathway"/>
    <property type="evidence" value="ECO:0007669"/>
    <property type="project" value="TreeGrafter"/>
</dbReference>
<dbReference type="InterPro" id="IPR000299">
    <property type="entry name" value="FERM_domain"/>
</dbReference>
<dbReference type="InterPro" id="IPR000719">
    <property type="entry name" value="Prot_kinase_dom"/>
</dbReference>
<dbReference type="GO" id="GO:0060397">
    <property type="term" value="P:growth hormone receptor signaling pathway via JAK-STAT"/>
    <property type="evidence" value="ECO:0007669"/>
    <property type="project" value="UniProtKB-ARBA"/>
</dbReference>
<dbReference type="InterPro" id="IPR020693">
    <property type="entry name" value="Tyr_kinase_non-rcpt_Jak2"/>
</dbReference>
<evidence type="ECO:0000256" key="10">
    <source>
        <dbReference type="ARBA" id="ARBA00022999"/>
    </source>
</evidence>
<dbReference type="FunFam" id="2.30.29.30:FF:000177">
    <property type="entry name" value="Tyrosine-protein kinase"/>
    <property type="match status" value="1"/>
</dbReference>
<dbReference type="Gene3D" id="3.30.200.20">
    <property type="entry name" value="Phosphorylase Kinase, domain 1"/>
    <property type="match status" value="2"/>
</dbReference>
<evidence type="ECO:0000256" key="3">
    <source>
        <dbReference type="ARBA" id="ARBA00022553"/>
    </source>
</evidence>
<keyword evidence="5" id="KW-0677">Repeat</keyword>
<comment type="subcellular location">
    <subcellularLocation>
        <location evidence="2">Endomembrane system</location>
        <topology evidence="2">Peripheral membrane protein</topology>
    </subcellularLocation>
    <subcellularLocation>
        <location evidence="1">Nucleus</location>
    </subcellularLocation>
</comment>
<dbReference type="InterPro" id="IPR011993">
    <property type="entry name" value="PH-like_dom_sf"/>
</dbReference>
<protein>
    <recommendedName>
        <fullName evidence="16">Tyrosine-protein kinase</fullName>
        <ecNumber evidence="16">2.7.10.2</ecNumber>
    </recommendedName>
</protein>
<dbReference type="GO" id="GO:0005634">
    <property type="term" value="C:nucleus"/>
    <property type="evidence" value="ECO:0007669"/>
    <property type="project" value="UniProtKB-SubCell"/>
</dbReference>
<dbReference type="PROSITE" id="PS50057">
    <property type="entry name" value="FERM_3"/>
    <property type="match status" value="1"/>
</dbReference>
<dbReference type="GO" id="GO:0012505">
    <property type="term" value="C:endomembrane system"/>
    <property type="evidence" value="ECO:0007669"/>
    <property type="project" value="UniProtKB-SubCell"/>
</dbReference>
<dbReference type="GO" id="GO:0035556">
    <property type="term" value="P:intracellular signal transduction"/>
    <property type="evidence" value="ECO:0007669"/>
    <property type="project" value="InterPro"/>
</dbReference>
<reference evidence="21" key="2">
    <citation type="submission" date="2025-09" db="UniProtKB">
        <authorList>
            <consortium name="Ensembl"/>
        </authorList>
    </citation>
    <scope>IDENTIFICATION</scope>
</reference>
<dbReference type="GO" id="GO:0042981">
    <property type="term" value="P:regulation of apoptotic process"/>
    <property type="evidence" value="ECO:0007669"/>
    <property type="project" value="TreeGrafter"/>
</dbReference>
<dbReference type="EC" id="2.7.10.2" evidence="16"/>
<dbReference type="GO" id="GO:0005829">
    <property type="term" value="C:cytosol"/>
    <property type="evidence" value="ECO:0007669"/>
    <property type="project" value="TreeGrafter"/>
</dbReference>
<keyword evidence="8 15" id="KW-0067">ATP-binding</keyword>
<dbReference type="CDD" id="cd10379">
    <property type="entry name" value="SH2_Jak2"/>
    <property type="match status" value="1"/>
</dbReference>
<evidence type="ECO:0000256" key="8">
    <source>
        <dbReference type="ARBA" id="ARBA00022840"/>
    </source>
</evidence>
<dbReference type="InterPro" id="IPR036860">
    <property type="entry name" value="SH2_dom_sf"/>
</dbReference>
<keyword evidence="22" id="KW-1185">Reference proteome</keyword>
<dbReference type="PRINTS" id="PR01825">
    <property type="entry name" value="JANUSKINASE2"/>
</dbReference>
<sequence>MLHGCITLHCTMLWHLSCVRLYFHQFFVKLISYKCLLLCFLGIMPVYHNMFALMGETERMWYPPNHIFHVDETTRLILIYRIRFYFPHWYCNGTSRAYRYGILRGAESPVLDDHVMSYLFAQSFSCWLCIHSYKMFLPKCVRAKIQDYHILTRKRIRYRFRKFIQQFGQCKATARNLKLKYLINLETLQSAFYSEVFEVKEPGGDPSGEESFATIVITGNGGIQLTLYNQHLLQDLQTYCDFPDIIDVSIKQASQEGSSERRIVTIHKQDSKNLEAEFQSLREALSFVSLIDGYYRLTADAHHYLCKEVAPPSVLENIQSNCHGPIFMDFAISKLKKAGNQTGFYVLRCSPKDFKKYFLTFAIENTTDYKHCLITKNEKGEYNLSGTKRSFGNLKDLLTCYQTETVRSDSIIFQFIKCCPPKPKDKSNLLVFRSNSVSDVPSSPTLQRHNNVNQMVFHKIRNEDLIFEESLGQGTFTKIFKGVRKEVGDYGQLHQTEVLLKVLDKVHRNYSEVGVIFDYILVQEYVKFGSLDTYLKKNKNVINILWKLEVAKQLALAMHFLEDKGLVHGNVCAKNILLIREEDRKSGNLPFIKLSDPGISITVLPRDILLERIPWVPPECIENPKQLSLATDKWSFGTTLWEICSGGDKPLSALDSSRKLQFYEDRHQLPAPNWTELANLINNCMDYEPDFRPSFRAIIRDLNSLFTPDYELLTESDMLPNMRIGALGFSGAFEDRDPTQFEERHLKFLQQLGKGNFGSVEMCRYDPLQDNTGEVVAVKKLQHSTEEHLRDFEREIEILKSLQHDNIVKYKGVCYSAGRRNLRLIMEYLPYGSLRDYLQKHKERLDHKKLLLYASQICKGMEYLGTKRYVHRDLATRNILVENENRVKIGDFGLTKVLPQDKEYYKVKEPGESPIFWYAPESLTESKFSVASDVWSFGVVLYELFTYIDKSKSPPAEFMRMIGNDKQGQMIVFHLIELLKNNGRLPRPDGCPDEVKCSVSVSTW</sequence>
<dbReference type="InterPro" id="IPR016251">
    <property type="entry name" value="Tyr_kinase_non-rcpt_Jak/Tyk2"/>
</dbReference>
<dbReference type="FunFam" id="3.30.505.10:FF:000037">
    <property type="entry name" value="Tyrosine-protein kinase"/>
    <property type="match status" value="1"/>
</dbReference>
<dbReference type="InterPro" id="IPR041381">
    <property type="entry name" value="JAK1-3/TYK2_PHL_dom"/>
</dbReference>
<dbReference type="SMART" id="SM00295">
    <property type="entry name" value="B41"/>
    <property type="match status" value="1"/>
</dbReference>
<evidence type="ECO:0000256" key="14">
    <source>
        <dbReference type="PROSITE-ProRule" id="PRU00191"/>
    </source>
</evidence>
<evidence type="ECO:0000259" key="20">
    <source>
        <dbReference type="PROSITE" id="PS50057"/>
    </source>
</evidence>
<dbReference type="SUPFAM" id="SSF55550">
    <property type="entry name" value="SH2 domain"/>
    <property type="match status" value="1"/>
</dbReference>
<evidence type="ECO:0000256" key="4">
    <source>
        <dbReference type="ARBA" id="ARBA00022679"/>
    </source>
</evidence>
<evidence type="ECO:0000313" key="21">
    <source>
        <dbReference type="Ensembl" id="ENSOSUP00000018428.1"/>
    </source>
</evidence>
<dbReference type="PANTHER" id="PTHR45807:SF1">
    <property type="entry name" value="TYROSINE-PROTEIN KINASE JAK2"/>
    <property type="match status" value="1"/>
</dbReference>
<keyword evidence="10 14" id="KW-0727">SH2 domain</keyword>
<dbReference type="GO" id="GO:0022407">
    <property type="term" value="P:regulation of cell-cell adhesion"/>
    <property type="evidence" value="ECO:0007669"/>
    <property type="project" value="UniProtKB-ARBA"/>
</dbReference>
<dbReference type="PRINTS" id="PR01823">
    <property type="entry name" value="JANUSKINASE"/>
</dbReference>
<evidence type="ECO:0000259" key="18">
    <source>
        <dbReference type="PROSITE" id="PS50001"/>
    </source>
</evidence>